<dbReference type="AlphaFoldDB" id="A0A4Q5LVD7"/>
<comment type="caution">
    <text evidence="1">The sequence shown here is derived from an EMBL/GenBank/DDBJ whole genome shotgun (WGS) entry which is preliminary data.</text>
</comment>
<dbReference type="InterPro" id="IPR014985">
    <property type="entry name" value="WbqC"/>
</dbReference>
<gene>
    <name evidence="1" type="ORF">EWM59_21620</name>
</gene>
<proteinExistence type="predicted"/>
<protein>
    <recommendedName>
        <fullName evidence="3">WbqC family protein</fullName>
    </recommendedName>
</protein>
<evidence type="ECO:0008006" key="3">
    <source>
        <dbReference type="Google" id="ProtNLM"/>
    </source>
</evidence>
<name>A0A4Q5LVD7_9BACT</name>
<dbReference type="Proteomes" id="UP000293162">
    <property type="component" value="Unassembled WGS sequence"/>
</dbReference>
<reference evidence="1 2" key="1">
    <citation type="submission" date="2019-02" db="EMBL/GenBank/DDBJ databases">
        <title>Bacterial novel species Emticicia sp. 17J42-9 isolated from soil.</title>
        <authorList>
            <person name="Jung H.-Y."/>
        </authorList>
    </citation>
    <scope>NUCLEOTIDE SEQUENCE [LARGE SCALE GENOMIC DNA]</scope>
    <source>
        <strain evidence="1 2">17J42-9</strain>
    </source>
</reference>
<sequence>MEEQAKSTLLIDLQYLPNIRFFSALLQFDEILLESQEHYVKQSYRNRCYLLGANKVEMLIVPILDGNKKITVKEIKIDYQQRWTEIHWRTMKAAYGKSPFFEFFGDEFYQALQKKPQFLWDLNYELLTICLKLLRINKTIRLTEKYEKEPENGVFDARGLINPKKESEFPFNYQPVAYQQNFGNDFVPNLSIVDLLFCRGNQSSGILKKSSIN</sequence>
<dbReference type="EMBL" id="SEWF01000043">
    <property type="protein sequence ID" value="RYU93509.1"/>
    <property type="molecule type" value="Genomic_DNA"/>
</dbReference>
<keyword evidence="2" id="KW-1185">Reference proteome</keyword>
<dbReference type="RefSeq" id="WP_130023340.1">
    <property type="nucleotide sequence ID" value="NZ_SEWF01000043.1"/>
</dbReference>
<dbReference type="OrthoDB" id="1523452at2"/>
<accession>A0A4Q5LVD7</accession>
<dbReference type="Pfam" id="PF08889">
    <property type="entry name" value="WbqC"/>
    <property type="match status" value="2"/>
</dbReference>
<evidence type="ECO:0000313" key="1">
    <source>
        <dbReference type="EMBL" id="RYU93509.1"/>
    </source>
</evidence>
<organism evidence="1 2">
    <name type="scientific">Emticicia agri</name>
    <dbReference type="NCBI Taxonomy" id="2492393"/>
    <lineage>
        <taxon>Bacteria</taxon>
        <taxon>Pseudomonadati</taxon>
        <taxon>Bacteroidota</taxon>
        <taxon>Cytophagia</taxon>
        <taxon>Cytophagales</taxon>
        <taxon>Leadbetterellaceae</taxon>
        <taxon>Emticicia</taxon>
    </lineage>
</organism>
<evidence type="ECO:0000313" key="2">
    <source>
        <dbReference type="Proteomes" id="UP000293162"/>
    </source>
</evidence>